<dbReference type="PANTHER" id="PTHR43415:SF3">
    <property type="entry name" value="GNAT-FAMILY ACETYLTRANSFERASE"/>
    <property type="match status" value="1"/>
</dbReference>
<accession>A0A4P9C349</accession>
<dbReference type="Gene3D" id="3.40.630.30">
    <property type="match status" value="1"/>
</dbReference>
<dbReference type="PROSITE" id="PS51186">
    <property type="entry name" value="GNAT"/>
    <property type="match status" value="1"/>
</dbReference>
<dbReference type="PANTHER" id="PTHR43415">
    <property type="entry name" value="SPERMIDINE N(1)-ACETYLTRANSFERASE"/>
    <property type="match status" value="1"/>
</dbReference>
<dbReference type="Proteomes" id="UP000218387">
    <property type="component" value="Chromosome"/>
</dbReference>
<name>A0A4P9C349_EUBML</name>
<gene>
    <name evidence="2" type="ORF">CPZ25_000100</name>
</gene>
<dbReference type="EMBL" id="CP029487">
    <property type="protein sequence ID" value="QCT69768.1"/>
    <property type="molecule type" value="Genomic_DNA"/>
</dbReference>
<sequence>MYRIEDLTIVQAEKKDVEALLKYRDAIGAESDNLTFGREGSGMTLEAQEAFIQKTRKDEGSVIYVGKINDEIVALGSITAYNKPRIRHRGELGLTVRKPYWNQGIATKMMQALMDFAKESTSCEIVELEVRSDNKTAVHLYEKFGFRTIGVYEKFFKIGEQYATANLMTCCL</sequence>
<feature type="domain" description="N-acetyltransferase" evidence="1">
    <location>
        <begin position="7"/>
        <end position="172"/>
    </location>
</feature>
<dbReference type="AlphaFoldDB" id="A0A4P9C349"/>
<dbReference type="RefSeq" id="WP_096919292.1">
    <property type="nucleotide sequence ID" value="NZ_CP029487.1"/>
</dbReference>
<keyword evidence="3" id="KW-1185">Reference proteome</keyword>
<organism evidence="2 3">
    <name type="scientific">Eubacterium maltosivorans</name>
    <dbReference type="NCBI Taxonomy" id="2041044"/>
    <lineage>
        <taxon>Bacteria</taxon>
        <taxon>Bacillati</taxon>
        <taxon>Bacillota</taxon>
        <taxon>Clostridia</taxon>
        <taxon>Eubacteriales</taxon>
        <taxon>Eubacteriaceae</taxon>
        <taxon>Eubacterium</taxon>
    </lineage>
</organism>
<reference evidence="2 3" key="1">
    <citation type="submission" date="2018-05" db="EMBL/GenBank/DDBJ databases">
        <title>Genome comparison of Eubacterium sp.</title>
        <authorList>
            <person name="Feng Y."/>
            <person name="Sanchez-Andrea I."/>
            <person name="Stams A.J.M."/>
            <person name="De Vos W.M."/>
        </authorList>
    </citation>
    <scope>NUCLEOTIDE SEQUENCE [LARGE SCALE GENOMIC DNA]</scope>
    <source>
        <strain evidence="2 3">YI</strain>
    </source>
</reference>
<dbReference type="InterPro" id="IPR016181">
    <property type="entry name" value="Acyl_CoA_acyltransferase"/>
</dbReference>
<proteinExistence type="predicted"/>
<evidence type="ECO:0000313" key="3">
    <source>
        <dbReference type="Proteomes" id="UP000218387"/>
    </source>
</evidence>
<evidence type="ECO:0000259" key="1">
    <source>
        <dbReference type="PROSITE" id="PS51186"/>
    </source>
</evidence>
<dbReference type="KEGG" id="emt:CPZ25_000100"/>
<dbReference type="Pfam" id="PF00583">
    <property type="entry name" value="Acetyltransf_1"/>
    <property type="match status" value="1"/>
</dbReference>
<dbReference type="SUPFAM" id="SSF55729">
    <property type="entry name" value="Acyl-CoA N-acyltransferases (Nat)"/>
    <property type="match status" value="1"/>
</dbReference>
<keyword evidence="2" id="KW-0808">Transferase</keyword>
<dbReference type="GO" id="GO:0016747">
    <property type="term" value="F:acyltransferase activity, transferring groups other than amino-acyl groups"/>
    <property type="evidence" value="ECO:0007669"/>
    <property type="project" value="InterPro"/>
</dbReference>
<dbReference type="InterPro" id="IPR000182">
    <property type="entry name" value="GNAT_dom"/>
</dbReference>
<protein>
    <submittedName>
        <fullName evidence="2">GNAT family N-acetyltransferase</fullName>
    </submittedName>
</protein>
<dbReference type="CDD" id="cd04301">
    <property type="entry name" value="NAT_SF"/>
    <property type="match status" value="1"/>
</dbReference>
<evidence type="ECO:0000313" key="2">
    <source>
        <dbReference type="EMBL" id="QCT69768.1"/>
    </source>
</evidence>